<dbReference type="PANTHER" id="PTHR11157">
    <property type="entry name" value="FATTY ACID ACYL TRANSFERASE-RELATED"/>
    <property type="match status" value="1"/>
</dbReference>
<keyword evidence="4 10" id="KW-0812">Transmembrane</keyword>
<keyword evidence="5 10" id="KW-0276">Fatty acid metabolism</keyword>
<evidence type="ECO:0000256" key="1">
    <source>
        <dbReference type="ARBA" id="ARBA00004141"/>
    </source>
</evidence>
<sequence length="217" mass="25197">GSAPLIFCTERIAHERVAQWLTMQSSVNTLGISALYLLFLWVGPRYMRGWDAFHLRETLIVYNFSMVLLNFYICKEVHDVNKVQVKVTHTHTHTRTRTHSHTHACTRIHTHALTCTHSHTRTHTHSHTHVCYGLAAFISRVQELLWWKENLTIVQMVTMEINLGHTAHPLDMGCPFPVWMQWTLSGYTITFITLFANFYYLTLERNHSSCGNLCFGL</sequence>
<keyword evidence="6 10" id="KW-1133">Transmembrane helix</keyword>
<comment type="catalytic activity">
    <reaction evidence="10">
        <text>a very-long-chain acyl-CoA + malonyl-CoA + H(+) = a very-long-chain 3-oxoacyl-CoA + CO2 + CoA</text>
        <dbReference type="Rhea" id="RHEA:32727"/>
        <dbReference type="ChEBI" id="CHEBI:15378"/>
        <dbReference type="ChEBI" id="CHEBI:16526"/>
        <dbReference type="ChEBI" id="CHEBI:57287"/>
        <dbReference type="ChEBI" id="CHEBI:57384"/>
        <dbReference type="ChEBI" id="CHEBI:90725"/>
        <dbReference type="ChEBI" id="CHEBI:90736"/>
        <dbReference type="EC" id="2.3.1.199"/>
    </reaction>
</comment>
<comment type="similarity">
    <text evidence="10">Belongs to the ELO family.</text>
</comment>
<keyword evidence="9 10" id="KW-0275">Fatty acid biosynthesis</keyword>
<keyword evidence="7 10" id="KW-0443">Lipid metabolism</keyword>
<evidence type="ECO:0000313" key="11">
    <source>
        <dbReference type="Ensembl" id="ENSEEEP00000063788.1"/>
    </source>
</evidence>
<dbReference type="InterPro" id="IPR002076">
    <property type="entry name" value="ELO_fam"/>
</dbReference>
<evidence type="ECO:0000256" key="9">
    <source>
        <dbReference type="ARBA" id="ARBA00023160"/>
    </source>
</evidence>
<evidence type="ECO:0000256" key="3">
    <source>
        <dbReference type="ARBA" id="ARBA00022679"/>
    </source>
</evidence>
<evidence type="ECO:0000256" key="10">
    <source>
        <dbReference type="RuleBase" id="RU361115"/>
    </source>
</evidence>
<evidence type="ECO:0000313" key="12">
    <source>
        <dbReference type="Proteomes" id="UP000314983"/>
    </source>
</evidence>
<evidence type="ECO:0000256" key="7">
    <source>
        <dbReference type="ARBA" id="ARBA00023098"/>
    </source>
</evidence>
<keyword evidence="8 10" id="KW-0472">Membrane</keyword>
<reference evidence="11 12" key="1">
    <citation type="submission" date="2020-05" db="EMBL/GenBank/DDBJ databases">
        <title>Electrophorus electricus (electric eel) genome, fEleEle1, primary haplotype.</title>
        <authorList>
            <person name="Myers G."/>
            <person name="Meyer A."/>
            <person name="Fedrigo O."/>
            <person name="Formenti G."/>
            <person name="Rhie A."/>
            <person name="Tracey A."/>
            <person name="Sims Y."/>
            <person name="Jarvis E.D."/>
        </authorList>
    </citation>
    <scope>NUCLEOTIDE SEQUENCE [LARGE SCALE GENOMIC DNA]</scope>
</reference>
<dbReference type="Ensembl" id="ENSEEET00000063028.1">
    <property type="protein sequence ID" value="ENSEEEP00000063788.1"/>
    <property type="gene ID" value="ENSEEEG00000025260.1"/>
</dbReference>
<evidence type="ECO:0000256" key="2">
    <source>
        <dbReference type="ARBA" id="ARBA00022516"/>
    </source>
</evidence>
<dbReference type="EC" id="2.3.1.199" evidence="10"/>
<reference evidence="11" key="3">
    <citation type="submission" date="2025-09" db="UniProtKB">
        <authorList>
            <consortium name="Ensembl"/>
        </authorList>
    </citation>
    <scope>IDENTIFICATION</scope>
</reference>
<keyword evidence="3 10" id="KW-0808">Transferase</keyword>
<reference evidence="11" key="2">
    <citation type="submission" date="2025-08" db="UniProtKB">
        <authorList>
            <consortium name="Ensembl"/>
        </authorList>
    </citation>
    <scope>IDENTIFICATION</scope>
</reference>
<dbReference type="GO" id="GO:0019367">
    <property type="term" value="P:fatty acid elongation, saturated fatty acid"/>
    <property type="evidence" value="ECO:0007669"/>
    <property type="project" value="TreeGrafter"/>
</dbReference>
<keyword evidence="12" id="KW-1185">Reference proteome</keyword>
<dbReference type="Pfam" id="PF01151">
    <property type="entry name" value="ELO"/>
    <property type="match status" value="1"/>
</dbReference>
<evidence type="ECO:0000256" key="4">
    <source>
        <dbReference type="ARBA" id="ARBA00022692"/>
    </source>
</evidence>
<protein>
    <recommendedName>
        <fullName evidence="10">Elongation of very long chain fatty acids protein</fullName>
        <ecNumber evidence="10">2.3.1.199</ecNumber>
    </recommendedName>
    <alternativeName>
        <fullName evidence="10">Very-long-chain 3-oxoacyl-CoA synthase</fullName>
    </alternativeName>
</protein>
<name>A0AAY5F402_ELEEL</name>
<dbReference type="GO" id="GO:0009922">
    <property type="term" value="F:fatty acid elongase activity"/>
    <property type="evidence" value="ECO:0007669"/>
    <property type="project" value="UniProtKB-EC"/>
</dbReference>
<dbReference type="GO" id="GO:0005789">
    <property type="term" value="C:endoplasmic reticulum membrane"/>
    <property type="evidence" value="ECO:0007669"/>
    <property type="project" value="TreeGrafter"/>
</dbReference>
<feature type="transmembrane region" description="Helical" evidence="10">
    <location>
        <begin position="25"/>
        <end position="43"/>
    </location>
</feature>
<dbReference type="GO" id="GO:0042761">
    <property type="term" value="P:very long-chain fatty acid biosynthetic process"/>
    <property type="evidence" value="ECO:0007669"/>
    <property type="project" value="TreeGrafter"/>
</dbReference>
<dbReference type="GO" id="GO:0030148">
    <property type="term" value="P:sphingolipid biosynthetic process"/>
    <property type="evidence" value="ECO:0007669"/>
    <property type="project" value="TreeGrafter"/>
</dbReference>
<dbReference type="GO" id="GO:0034625">
    <property type="term" value="P:fatty acid elongation, monounsaturated fatty acid"/>
    <property type="evidence" value="ECO:0007669"/>
    <property type="project" value="TreeGrafter"/>
</dbReference>
<accession>A0AAY5F402</accession>
<comment type="caution">
    <text evidence="10">Lacks conserved residue(s) required for the propagation of feature annotation.</text>
</comment>
<feature type="transmembrane region" description="Helical" evidence="10">
    <location>
        <begin position="179"/>
        <end position="201"/>
    </location>
</feature>
<dbReference type="AlphaFoldDB" id="A0AAY5F402"/>
<keyword evidence="2 10" id="KW-0444">Lipid biosynthesis</keyword>
<feature type="transmembrane region" description="Helical" evidence="10">
    <location>
        <begin position="55"/>
        <end position="73"/>
    </location>
</feature>
<proteinExistence type="inferred from homology"/>
<organism evidence="11 12">
    <name type="scientific">Electrophorus electricus</name>
    <name type="common">Electric eel</name>
    <name type="synonym">Gymnotus electricus</name>
    <dbReference type="NCBI Taxonomy" id="8005"/>
    <lineage>
        <taxon>Eukaryota</taxon>
        <taxon>Metazoa</taxon>
        <taxon>Chordata</taxon>
        <taxon>Craniata</taxon>
        <taxon>Vertebrata</taxon>
        <taxon>Euteleostomi</taxon>
        <taxon>Actinopterygii</taxon>
        <taxon>Neopterygii</taxon>
        <taxon>Teleostei</taxon>
        <taxon>Ostariophysi</taxon>
        <taxon>Gymnotiformes</taxon>
        <taxon>Gymnotoidei</taxon>
        <taxon>Gymnotidae</taxon>
        <taxon>Electrophorus</taxon>
    </lineage>
</organism>
<comment type="subcellular location">
    <subcellularLocation>
        <location evidence="1">Membrane</location>
        <topology evidence="1">Multi-pass membrane protein</topology>
    </subcellularLocation>
</comment>
<dbReference type="GO" id="GO:0034626">
    <property type="term" value="P:fatty acid elongation, polyunsaturated fatty acid"/>
    <property type="evidence" value="ECO:0007669"/>
    <property type="project" value="TreeGrafter"/>
</dbReference>
<evidence type="ECO:0000256" key="6">
    <source>
        <dbReference type="ARBA" id="ARBA00022989"/>
    </source>
</evidence>
<dbReference type="PANTHER" id="PTHR11157:SF12">
    <property type="entry name" value="ELONGATION OF VERY LONG CHAIN FATTY ACIDS PROTEIN 4"/>
    <property type="match status" value="1"/>
</dbReference>
<evidence type="ECO:0000256" key="8">
    <source>
        <dbReference type="ARBA" id="ARBA00023136"/>
    </source>
</evidence>
<evidence type="ECO:0000256" key="5">
    <source>
        <dbReference type="ARBA" id="ARBA00022832"/>
    </source>
</evidence>
<dbReference type="Proteomes" id="UP000314983">
    <property type="component" value="Chromosome 22"/>
</dbReference>